<proteinExistence type="predicted"/>
<name>A0AAD5S082_9FUNG</name>
<feature type="region of interest" description="Disordered" evidence="1">
    <location>
        <begin position="1"/>
        <end position="32"/>
    </location>
</feature>
<evidence type="ECO:0000313" key="2">
    <source>
        <dbReference type="EMBL" id="KAJ3031412.1"/>
    </source>
</evidence>
<feature type="compositionally biased region" description="Polar residues" evidence="1">
    <location>
        <begin position="144"/>
        <end position="162"/>
    </location>
</feature>
<feature type="region of interest" description="Disordered" evidence="1">
    <location>
        <begin position="105"/>
        <end position="126"/>
    </location>
</feature>
<feature type="region of interest" description="Disordered" evidence="1">
    <location>
        <begin position="143"/>
        <end position="226"/>
    </location>
</feature>
<feature type="compositionally biased region" description="Acidic residues" evidence="1">
    <location>
        <begin position="212"/>
        <end position="226"/>
    </location>
</feature>
<protein>
    <submittedName>
        <fullName evidence="2">Uncharacterized protein</fullName>
    </submittedName>
</protein>
<feature type="non-terminal residue" evidence="2">
    <location>
        <position position="226"/>
    </location>
</feature>
<feature type="compositionally biased region" description="Low complexity" evidence="1">
    <location>
        <begin position="187"/>
        <end position="199"/>
    </location>
</feature>
<gene>
    <name evidence="2" type="ORF">HK097_005463</name>
</gene>
<dbReference type="AlphaFoldDB" id="A0AAD5S082"/>
<dbReference type="Proteomes" id="UP001212841">
    <property type="component" value="Unassembled WGS sequence"/>
</dbReference>
<organism evidence="2 3">
    <name type="scientific">Rhizophlyctis rosea</name>
    <dbReference type="NCBI Taxonomy" id="64517"/>
    <lineage>
        <taxon>Eukaryota</taxon>
        <taxon>Fungi</taxon>
        <taxon>Fungi incertae sedis</taxon>
        <taxon>Chytridiomycota</taxon>
        <taxon>Chytridiomycota incertae sedis</taxon>
        <taxon>Chytridiomycetes</taxon>
        <taxon>Rhizophlyctidales</taxon>
        <taxon>Rhizophlyctidaceae</taxon>
        <taxon>Rhizophlyctis</taxon>
    </lineage>
</organism>
<evidence type="ECO:0000313" key="3">
    <source>
        <dbReference type="Proteomes" id="UP001212841"/>
    </source>
</evidence>
<sequence length="226" mass="23878">MSKDMLAGSRSLPRSTLKQSDKRQKPPKTKKSINALVIVSGVLSTPSVPKFFDSIKIHLQPARHDKPIKPRSLSPARRAQSMCMLPGAGGIAALAEKNAIGVGGAAKKAPTRGSGFLGDAPTSGPGMMAGARVGPDEIRASNDIRLSTTEKQPTGVMLTTDNEAMHRPPPPRTDSTSHIAPTQTHATNSLPPTTTTLFSPTPPPTTPQLPKEDEDSSSDLDFDAEF</sequence>
<evidence type="ECO:0000256" key="1">
    <source>
        <dbReference type="SAM" id="MobiDB-lite"/>
    </source>
</evidence>
<keyword evidence="3" id="KW-1185">Reference proteome</keyword>
<feature type="compositionally biased region" description="Polar residues" evidence="1">
    <location>
        <begin position="173"/>
        <end position="186"/>
    </location>
</feature>
<dbReference type="EMBL" id="JADGJD010002561">
    <property type="protein sequence ID" value="KAJ3031412.1"/>
    <property type="molecule type" value="Genomic_DNA"/>
</dbReference>
<reference evidence="2" key="1">
    <citation type="submission" date="2020-05" db="EMBL/GenBank/DDBJ databases">
        <title>Phylogenomic resolution of chytrid fungi.</title>
        <authorList>
            <person name="Stajich J.E."/>
            <person name="Amses K."/>
            <person name="Simmons R."/>
            <person name="Seto K."/>
            <person name="Myers J."/>
            <person name="Bonds A."/>
            <person name="Quandt C.A."/>
            <person name="Barry K."/>
            <person name="Liu P."/>
            <person name="Grigoriev I."/>
            <person name="Longcore J.E."/>
            <person name="James T.Y."/>
        </authorList>
    </citation>
    <scope>NUCLEOTIDE SEQUENCE</scope>
    <source>
        <strain evidence="2">JEL0318</strain>
    </source>
</reference>
<accession>A0AAD5S082</accession>
<comment type="caution">
    <text evidence="2">The sequence shown here is derived from an EMBL/GenBank/DDBJ whole genome shotgun (WGS) entry which is preliminary data.</text>
</comment>